<sequence>MKERLAKLKRIEALQSRLNQRADHELIRLQRSLADAQANRRDVMQVLNDECLAPVVVGFVSRRLKAIDSEIGQLTAAIAAQQAIALREAMRLKRAERSTGSAREACRAEDDRKALDEALESALLRREASFPPA</sequence>
<gene>
    <name evidence="1" type="ORF">KIP89_19470</name>
</gene>
<organism evidence="1 2">
    <name type="scientific">Ancylobacter radicis</name>
    <dbReference type="NCBI Taxonomy" id="2836179"/>
    <lineage>
        <taxon>Bacteria</taxon>
        <taxon>Pseudomonadati</taxon>
        <taxon>Pseudomonadota</taxon>
        <taxon>Alphaproteobacteria</taxon>
        <taxon>Hyphomicrobiales</taxon>
        <taxon>Xanthobacteraceae</taxon>
        <taxon>Ancylobacter</taxon>
    </lineage>
</organism>
<protein>
    <recommendedName>
        <fullName evidence="3">Flagellar FliJ protein</fullName>
    </recommendedName>
</protein>
<proteinExistence type="predicted"/>
<dbReference type="Proteomes" id="UP001166585">
    <property type="component" value="Unassembled WGS sequence"/>
</dbReference>
<evidence type="ECO:0000313" key="2">
    <source>
        <dbReference type="Proteomes" id="UP001166585"/>
    </source>
</evidence>
<dbReference type="RefSeq" id="WP_213757264.1">
    <property type="nucleotide sequence ID" value="NZ_JAHCQH010000025.1"/>
</dbReference>
<evidence type="ECO:0008006" key="3">
    <source>
        <dbReference type="Google" id="ProtNLM"/>
    </source>
</evidence>
<dbReference type="EMBL" id="JAHCQH010000025">
    <property type="protein sequence ID" value="MBS9479293.1"/>
    <property type="molecule type" value="Genomic_DNA"/>
</dbReference>
<keyword evidence="2" id="KW-1185">Reference proteome</keyword>
<accession>A0ABS5RC93</accession>
<name>A0ABS5RC93_9HYPH</name>
<comment type="caution">
    <text evidence="1">The sequence shown here is derived from an EMBL/GenBank/DDBJ whole genome shotgun (WGS) entry which is preliminary data.</text>
</comment>
<evidence type="ECO:0000313" key="1">
    <source>
        <dbReference type="EMBL" id="MBS9479293.1"/>
    </source>
</evidence>
<reference evidence="1" key="1">
    <citation type="submission" date="2021-05" db="EMBL/GenBank/DDBJ databases">
        <authorList>
            <person name="Sun Q."/>
            <person name="Inoue M."/>
        </authorList>
    </citation>
    <scope>NUCLEOTIDE SEQUENCE</scope>
    <source>
        <strain evidence="1">VKM B-3255</strain>
    </source>
</reference>